<dbReference type="AlphaFoldDB" id="A0A1Y1QA61"/>
<protein>
    <submittedName>
        <fullName evidence="1">Uncharacterized protein</fullName>
    </submittedName>
</protein>
<dbReference type="Proteomes" id="UP000192491">
    <property type="component" value="Unassembled WGS sequence"/>
</dbReference>
<reference evidence="1 2" key="1">
    <citation type="submission" date="2017-01" db="EMBL/GenBank/DDBJ databases">
        <title>Novel large sulfur bacteria in the metagenomes of groundwater-fed chemosynthetic microbial mats in the Lake Huron basin.</title>
        <authorList>
            <person name="Sharrar A.M."/>
            <person name="Flood B.E."/>
            <person name="Bailey J.V."/>
            <person name="Jones D.S."/>
            <person name="Biddanda B."/>
            <person name="Ruberg S.A."/>
            <person name="Marcus D.N."/>
            <person name="Dick G.J."/>
        </authorList>
    </citation>
    <scope>NUCLEOTIDE SEQUENCE [LARGE SCALE GENOMIC DNA]</scope>
    <source>
        <strain evidence="1">A8</strain>
    </source>
</reference>
<name>A0A1Y1QA61_9GAMM</name>
<comment type="caution">
    <text evidence="1">The sequence shown here is derived from an EMBL/GenBank/DDBJ whole genome shotgun (WGS) entry which is preliminary data.</text>
</comment>
<evidence type="ECO:0000313" key="1">
    <source>
        <dbReference type="EMBL" id="OQX01225.1"/>
    </source>
</evidence>
<gene>
    <name evidence="1" type="ORF">BWK73_46825</name>
</gene>
<evidence type="ECO:0000313" key="2">
    <source>
        <dbReference type="Proteomes" id="UP000192491"/>
    </source>
</evidence>
<sequence>MIHSAQNIDPVIRDLNHYLAEQDQHSVNMERLQAVAEKEFHEMNYLEIIEYHHNYTDLEFLFEFVTNGKMQEAKAALNNFLETVKDAYVENRSKELEQEEEKERQADEYMEQYFIEHGYPRWC</sequence>
<accession>A0A1Y1QA61</accession>
<proteinExistence type="predicted"/>
<organism evidence="1 2">
    <name type="scientific">Thiothrix lacustris</name>
    <dbReference type="NCBI Taxonomy" id="525917"/>
    <lineage>
        <taxon>Bacteria</taxon>
        <taxon>Pseudomonadati</taxon>
        <taxon>Pseudomonadota</taxon>
        <taxon>Gammaproteobacteria</taxon>
        <taxon>Thiotrichales</taxon>
        <taxon>Thiotrichaceae</taxon>
        <taxon>Thiothrix</taxon>
    </lineage>
</organism>
<dbReference type="EMBL" id="MTEJ01000597">
    <property type="protein sequence ID" value="OQX01225.1"/>
    <property type="molecule type" value="Genomic_DNA"/>
</dbReference>